<dbReference type="Pfam" id="PF00174">
    <property type="entry name" value="Oxidored_molyb"/>
    <property type="match status" value="1"/>
</dbReference>
<dbReference type="SUPFAM" id="SSF56524">
    <property type="entry name" value="Oxidoreductase molybdopterin-binding domain"/>
    <property type="match status" value="1"/>
</dbReference>
<dbReference type="SUPFAM" id="SSF81296">
    <property type="entry name" value="E set domains"/>
    <property type="match status" value="1"/>
</dbReference>
<reference evidence="4" key="1">
    <citation type="submission" date="2018-05" db="EMBL/GenBank/DDBJ databases">
        <title>Genome Sequencing of selected type strains of the family Eggerthellaceae.</title>
        <authorList>
            <person name="Danylec N."/>
            <person name="Stoll D.A."/>
            <person name="Doetsch A."/>
            <person name="Huch M."/>
        </authorList>
    </citation>
    <scope>NUCLEOTIDE SEQUENCE [LARGE SCALE GENOMIC DNA]</scope>
    <source>
        <strain evidence="4">DSM 17537</strain>
    </source>
</reference>
<dbReference type="InterPro" id="IPR036280">
    <property type="entry name" value="Multihaem_cyt_sf"/>
</dbReference>
<proteinExistence type="predicted"/>
<dbReference type="InterPro" id="IPR014756">
    <property type="entry name" value="Ig_E-set"/>
</dbReference>
<dbReference type="InterPro" id="IPR000572">
    <property type="entry name" value="OxRdtase_Mopterin-bd_dom"/>
</dbReference>
<dbReference type="InterPro" id="IPR036374">
    <property type="entry name" value="OxRdtase_Mopterin-bd_sf"/>
</dbReference>
<evidence type="ECO:0000313" key="4">
    <source>
        <dbReference type="Proteomes" id="UP000267368"/>
    </source>
</evidence>
<protein>
    <recommendedName>
        <fullName evidence="2">Oxidoreductase molybdopterin-binding domain-containing protein</fullName>
    </recommendedName>
</protein>
<dbReference type="GO" id="GO:0020037">
    <property type="term" value="F:heme binding"/>
    <property type="evidence" value="ECO:0007669"/>
    <property type="project" value="TreeGrafter"/>
</dbReference>
<dbReference type="SUPFAM" id="SSF48695">
    <property type="entry name" value="Multiheme cytochromes"/>
    <property type="match status" value="1"/>
</dbReference>
<evidence type="ECO:0000313" key="3">
    <source>
        <dbReference type="EMBL" id="RNL19405.1"/>
    </source>
</evidence>
<dbReference type="Gene3D" id="2.60.40.650">
    <property type="match status" value="1"/>
</dbReference>
<dbReference type="AlphaFoldDB" id="A0A3N0AE92"/>
<accession>A0A3N0AE92</accession>
<dbReference type="PANTHER" id="PTHR19372:SF7">
    <property type="entry name" value="SULFITE OXIDASE, MITOCHONDRIAL"/>
    <property type="match status" value="1"/>
</dbReference>
<comment type="caution">
    <text evidence="3">The sequence shown here is derived from an EMBL/GenBank/DDBJ whole genome shotgun (WGS) entry which is preliminary data.</text>
</comment>
<gene>
    <name evidence="3" type="ORF">DMP07_06780</name>
</gene>
<evidence type="ECO:0000259" key="2">
    <source>
        <dbReference type="Pfam" id="PF00174"/>
    </source>
</evidence>
<evidence type="ECO:0000256" key="1">
    <source>
        <dbReference type="SAM" id="MobiDB-lite"/>
    </source>
</evidence>
<feature type="compositionally biased region" description="Basic residues" evidence="1">
    <location>
        <begin position="17"/>
        <end position="26"/>
    </location>
</feature>
<keyword evidence="4" id="KW-1185">Reference proteome</keyword>
<dbReference type="Proteomes" id="UP000267368">
    <property type="component" value="Unassembled WGS sequence"/>
</dbReference>
<sequence>MTIRKRVISLNSNYRARSGKRKRASGKGKEGKGMSDKGGKTASHKSRTLRLVIVVSCVMAIAFALCLAACAPQENEVVQKDGKQEVTQQDGSEFSAVNAKDFTVNDAGVFTDTWYNREILNAGNRGCGSCHESMYQTIHNLTAGDYVHVVGQPGYGKDYTYRDCTVCHFGFDMMATGPNLKDSLHSIHMSSQEFKDNGNCMSCHAHNLAGDMVLWDDYKYQAEISGYADIRKEISMKMDSIGIGNSNLADVVWDDSFVLQDIAFDQPISTFEDGTPYFFHAVNLGLPEYTEEEIANWTVEVSGVKGKNVWTLDEIKALPTTEKLLTQNCDGNINNGPLISTWVAKGVSFKDFIDACGGLEDGMKAVQADTYDGWNCFGFSFDVETMLEDEAILAYEYNDEQLTEAQGYPLVLLHPGVGGAYMPKYVTGLHFNDSAEGFADNWLPGATNSADKTAGWMYLEDGAEFKVGETVDLKGYVYEHMAKGHKVSQVAFSADYGHTWNTIDVPADHDPAVWLTFEGTWTPEKAGTYVLKVKAIDNLDPALETTDAAGFPDECANVIVKVTE</sequence>
<dbReference type="PANTHER" id="PTHR19372">
    <property type="entry name" value="SULFITE REDUCTASE"/>
    <property type="match status" value="1"/>
</dbReference>
<dbReference type="EMBL" id="QICB01000005">
    <property type="protein sequence ID" value="RNL19405.1"/>
    <property type="molecule type" value="Genomic_DNA"/>
</dbReference>
<feature type="domain" description="Oxidoreductase molybdopterin-binding" evidence="2">
    <location>
        <begin position="293"/>
        <end position="434"/>
    </location>
</feature>
<dbReference type="Gene3D" id="3.90.420.10">
    <property type="entry name" value="Oxidoreductase, molybdopterin-binding domain"/>
    <property type="match status" value="1"/>
</dbReference>
<dbReference type="GO" id="GO:0006790">
    <property type="term" value="P:sulfur compound metabolic process"/>
    <property type="evidence" value="ECO:0007669"/>
    <property type="project" value="TreeGrafter"/>
</dbReference>
<name>A0A3N0AE92_9ACTN</name>
<organism evidence="3 4">
    <name type="scientific">Slackia faecicanis</name>
    <dbReference type="NCBI Taxonomy" id="255723"/>
    <lineage>
        <taxon>Bacteria</taxon>
        <taxon>Bacillati</taxon>
        <taxon>Actinomycetota</taxon>
        <taxon>Coriobacteriia</taxon>
        <taxon>Eggerthellales</taxon>
        <taxon>Eggerthellaceae</taxon>
        <taxon>Slackia</taxon>
    </lineage>
</organism>
<dbReference type="GO" id="GO:0008482">
    <property type="term" value="F:sulfite oxidase activity"/>
    <property type="evidence" value="ECO:0007669"/>
    <property type="project" value="TreeGrafter"/>
</dbReference>
<dbReference type="GO" id="GO:0043546">
    <property type="term" value="F:molybdopterin cofactor binding"/>
    <property type="evidence" value="ECO:0007669"/>
    <property type="project" value="TreeGrafter"/>
</dbReference>
<feature type="region of interest" description="Disordered" evidence="1">
    <location>
        <begin position="14"/>
        <end position="42"/>
    </location>
</feature>
<feature type="compositionally biased region" description="Basic and acidic residues" evidence="1">
    <location>
        <begin position="27"/>
        <end position="39"/>
    </location>
</feature>